<keyword evidence="7 9" id="KW-0472">Membrane</keyword>
<evidence type="ECO:0000256" key="5">
    <source>
        <dbReference type="ARBA" id="ARBA00022692"/>
    </source>
</evidence>
<accession>A0A376W008</accession>
<evidence type="ECO:0000256" key="3">
    <source>
        <dbReference type="ARBA" id="ARBA00022448"/>
    </source>
</evidence>
<feature type="transmembrane region" description="Helical" evidence="9">
    <location>
        <begin position="21"/>
        <end position="42"/>
    </location>
</feature>
<dbReference type="Gene3D" id="3.10.20.410">
    <property type="match status" value="1"/>
</dbReference>
<keyword evidence="9" id="KW-1133">Transmembrane helix</keyword>
<keyword evidence="3" id="KW-0813">Transport</keyword>
<dbReference type="FunFam" id="3.10.20.410:FF:000002">
    <property type="entry name" value="Outer membrane usher protein FimD"/>
    <property type="match status" value="1"/>
</dbReference>
<evidence type="ECO:0000256" key="1">
    <source>
        <dbReference type="ARBA" id="ARBA00004571"/>
    </source>
</evidence>
<dbReference type="PANTHER" id="PTHR30451:SF21">
    <property type="entry name" value="FIMBRIAL USHER DOMAIN-CONTAINING PROTEIN YDET-RELATED"/>
    <property type="match status" value="1"/>
</dbReference>
<dbReference type="GO" id="GO:0009289">
    <property type="term" value="C:pilus"/>
    <property type="evidence" value="ECO:0007669"/>
    <property type="project" value="InterPro"/>
</dbReference>
<dbReference type="GO" id="GO:0009297">
    <property type="term" value="P:pilus assembly"/>
    <property type="evidence" value="ECO:0007669"/>
    <property type="project" value="InterPro"/>
</dbReference>
<protein>
    <submittedName>
        <fullName evidence="12">Outer membrane usher protein FimD/type 1 fimbriae minor component</fullName>
    </submittedName>
</protein>
<evidence type="ECO:0000259" key="10">
    <source>
        <dbReference type="Pfam" id="PF09160"/>
    </source>
</evidence>
<dbReference type="Pfam" id="PF09160">
    <property type="entry name" value="FimH_man-bind"/>
    <property type="match status" value="1"/>
</dbReference>
<evidence type="ECO:0000256" key="9">
    <source>
        <dbReference type="SAM" id="Phobius"/>
    </source>
</evidence>
<dbReference type="Pfam" id="PF13954">
    <property type="entry name" value="PapC_N"/>
    <property type="match status" value="1"/>
</dbReference>
<keyword evidence="5 9" id="KW-0812">Transmembrane</keyword>
<dbReference type="GO" id="GO:0009279">
    <property type="term" value="C:cell outer membrane"/>
    <property type="evidence" value="ECO:0007669"/>
    <property type="project" value="UniProtKB-SubCell"/>
</dbReference>
<dbReference type="InterPro" id="IPR015243">
    <property type="entry name" value="FimH_man-bd"/>
</dbReference>
<dbReference type="InterPro" id="IPR000015">
    <property type="entry name" value="Fimb_usher"/>
</dbReference>
<sequence>MSYLNLRLYQRNTQCLHIRKHSLAGFFVRLFVACAFAVQAPLSSAELYFNPRFLADDPQAVADLSRFENGQELPPGTYRVDIYLNNGYMATRDVTFNTGDSEQGIVPCLTRAQLASMGLNTASVSGMNLLADDACVPLTSMIHDATAHLDVGQQRLNLTIPQAFMSNRARGYIPPELWDPGINAGLLNYNFSGNSVQNRIGGNSHYAYLNLQSGLNIGAWRLRDNTTWSYNSSDSSSGSKNKWQHINTWLERDIIPLRSRLTLGDGYTQGDIFDGINFRGAQLASDDNMLPDSQRGFAPVIHGIARGTAIPIGGGSANVYVNLAPAVNVGQNLVVDLSTQIFCHNDYPETITDYVTLQRGSAYGGVLSSFSGTVKYNGSSYPFPTTSETPRVVYNSRTDKPWPVALYLTPVSSAGEWRLKQAH</sequence>
<dbReference type="SUPFAM" id="SSF49401">
    <property type="entry name" value="Bacterial adhesins"/>
    <property type="match status" value="1"/>
</dbReference>
<dbReference type="InterPro" id="IPR037224">
    <property type="entry name" value="PapC_N_sf"/>
</dbReference>
<reference evidence="12 13" key="1">
    <citation type="submission" date="2018-06" db="EMBL/GenBank/DDBJ databases">
        <authorList>
            <consortium name="Pathogen Informatics"/>
            <person name="Doyle S."/>
        </authorList>
    </citation>
    <scope>NUCLEOTIDE SEQUENCE [LARGE SCALE GENOMIC DNA]</scope>
    <source>
        <strain evidence="12 13">NCTC9081</strain>
    </source>
</reference>
<dbReference type="InterPro" id="IPR025885">
    <property type="entry name" value="PapC_N"/>
</dbReference>
<evidence type="ECO:0000256" key="6">
    <source>
        <dbReference type="ARBA" id="ARBA00022729"/>
    </source>
</evidence>
<dbReference type="CDD" id="cd10466">
    <property type="entry name" value="FimH_man-bind"/>
    <property type="match status" value="1"/>
</dbReference>
<dbReference type="Gene3D" id="2.60.40.1090">
    <property type="entry name" value="Fimbrial-type adhesion domain"/>
    <property type="match status" value="1"/>
</dbReference>
<evidence type="ECO:0000259" key="11">
    <source>
        <dbReference type="Pfam" id="PF13954"/>
    </source>
</evidence>
<dbReference type="GO" id="GO:0007155">
    <property type="term" value="P:cell adhesion"/>
    <property type="evidence" value="ECO:0007669"/>
    <property type="project" value="InterPro"/>
</dbReference>
<keyword evidence="8" id="KW-0998">Cell outer membrane</keyword>
<dbReference type="PANTHER" id="PTHR30451">
    <property type="entry name" value="OUTER MEMBRANE USHER PROTEIN"/>
    <property type="match status" value="1"/>
</dbReference>
<comment type="subcellular location">
    <subcellularLocation>
        <location evidence="1">Cell outer membrane</location>
        <topology evidence="1">Multi-pass membrane protein</topology>
    </subcellularLocation>
</comment>
<feature type="domain" description="PapC N-terminal" evidence="11">
    <location>
        <begin position="48"/>
        <end position="192"/>
    </location>
</feature>
<name>A0A376W008_ECOLX</name>
<dbReference type="AlphaFoldDB" id="A0A376W008"/>
<comment type="similarity">
    <text evidence="2">Belongs to the fimbrial export usher family.</text>
</comment>
<evidence type="ECO:0000256" key="4">
    <source>
        <dbReference type="ARBA" id="ARBA00022558"/>
    </source>
</evidence>
<evidence type="ECO:0000256" key="2">
    <source>
        <dbReference type="ARBA" id="ARBA00008064"/>
    </source>
</evidence>
<proteinExistence type="inferred from homology"/>
<dbReference type="InterPro" id="IPR008966">
    <property type="entry name" value="Adhesion_dom_sf"/>
</dbReference>
<evidence type="ECO:0000313" key="12">
    <source>
        <dbReference type="EMBL" id="STJ16394.1"/>
    </source>
</evidence>
<feature type="domain" description="FimH mannose-binding" evidence="10">
    <location>
        <begin position="305"/>
        <end position="416"/>
    </location>
</feature>
<dbReference type="Proteomes" id="UP000254716">
    <property type="component" value="Unassembled WGS sequence"/>
</dbReference>
<dbReference type="EMBL" id="UGCV01000008">
    <property type="protein sequence ID" value="STJ16394.1"/>
    <property type="molecule type" value="Genomic_DNA"/>
</dbReference>
<dbReference type="SUPFAM" id="SSF141729">
    <property type="entry name" value="FimD N-terminal domain-like"/>
    <property type="match status" value="1"/>
</dbReference>
<dbReference type="InterPro" id="IPR036937">
    <property type="entry name" value="Adhesion_dom_fimbrial_sf"/>
</dbReference>
<dbReference type="GO" id="GO:0015473">
    <property type="term" value="F:fimbrial usher porin activity"/>
    <property type="evidence" value="ECO:0007669"/>
    <property type="project" value="InterPro"/>
</dbReference>
<keyword evidence="4" id="KW-1029">Fimbrium biogenesis</keyword>
<organism evidence="12 13">
    <name type="scientific">Escherichia coli</name>
    <dbReference type="NCBI Taxonomy" id="562"/>
    <lineage>
        <taxon>Bacteria</taxon>
        <taxon>Pseudomonadati</taxon>
        <taxon>Pseudomonadota</taxon>
        <taxon>Gammaproteobacteria</taxon>
        <taxon>Enterobacterales</taxon>
        <taxon>Enterobacteriaceae</taxon>
        <taxon>Escherichia</taxon>
    </lineage>
</organism>
<gene>
    <name evidence="12" type="primary">fimD-fimH</name>
    <name evidence="12" type="ORF">NCTC9081_01781</name>
</gene>
<evidence type="ECO:0000256" key="7">
    <source>
        <dbReference type="ARBA" id="ARBA00023136"/>
    </source>
</evidence>
<keyword evidence="6" id="KW-0732">Signal</keyword>
<evidence type="ECO:0000313" key="13">
    <source>
        <dbReference type="Proteomes" id="UP000254716"/>
    </source>
</evidence>
<evidence type="ECO:0000256" key="8">
    <source>
        <dbReference type="ARBA" id="ARBA00023237"/>
    </source>
</evidence>